<keyword evidence="3" id="KW-0813">Transport</keyword>
<dbReference type="Gene3D" id="3.90.76.10">
    <property type="entry name" value="Dipeptide-binding Protein, Domain 1"/>
    <property type="match status" value="1"/>
</dbReference>
<evidence type="ECO:0000256" key="5">
    <source>
        <dbReference type="SAM" id="SignalP"/>
    </source>
</evidence>
<comment type="subcellular location">
    <subcellularLocation>
        <location evidence="1">Periplasm</location>
    </subcellularLocation>
</comment>
<reference evidence="8" key="1">
    <citation type="journal article" date="2019" name="Int. J. Syst. Evol. Microbiol.">
        <title>The Global Catalogue of Microorganisms (GCM) 10K type strain sequencing project: providing services to taxonomists for standard genome sequencing and annotation.</title>
        <authorList>
            <consortium name="The Broad Institute Genomics Platform"/>
            <consortium name="The Broad Institute Genome Sequencing Center for Infectious Disease"/>
            <person name="Wu L."/>
            <person name="Ma J."/>
        </authorList>
    </citation>
    <scope>NUCLEOTIDE SEQUENCE [LARGE SCALE GENOMIC DNA]</scope>
    <source>
        <strain evidence="8">KCTC 52366</strain>
    </source>
</reference>
<dbReference type="EMBL" id="JBHRTB010000001">
    <property type="protein sequence ID" value="MFC3141074.1"/>
    <property type="molecule type" value="Genomic_DNA"/>
</dbReference>
<evidence type="ECO:0000256" key="1">
    <source>
        <dbReference type="ARBA" id="ARBA00004418"/>
    </source>
</evidence>
<sequence length="531" mass="57904">MFNRSFTRAAALAVALALPMTAPAATLNYAGTTPALTFDPHATNDFVTAALARQTYETLVELGPGMELKPGLATAWEYMGDATWRLTIREGVTFHDGTPMTAEDVAFSIMRQSTSKLYSSMFGRVTDAVVVDATTVDMITETPDAVMPAKLTRLFVMSEAWAAENGVTEIPQLGSETAEAYSLRHANGTGPMMLEEQVPGETTTFVKNENWWGEFTGNVDRAVYTAIGSDPTRLAALLSGEVDLITNLPLQDIERVTGAEGFKIEETPQRLFMEIEMDGTRDVALATFDKDGNPLDANPFKDVRVRKAIRMAIDQNAIIERIMRGHASPVSLPGAPGFYGYSPEMEQPVTVDVEGAKELLAEAGYPDGFRTTLNCPLERYVNAEEICRASAQLLARIGIDVTVNGMVWPEFARMLVNGPDSSFHLIGAAGNSGDLQDTLIAIAYTRGDGMGANNWALFSSPELDAVVDELSETFEEDRRAELYAEAIKLTQDEVHAVYLHQPAITWAMKDNIDIYVRADTAVQLSDVTIAE</sequence>
<proteinExistence type="inferred from homology"/>
<dbReference type="Gene3D" id="3.40.190.10">
    <property type="entry name" value="Periplasmic binding protein-like II"/>
    <property type="match status" value="1"/>
</dbReference>
<comment type="similarity">
    <text evidence="2">Belongs to the bacterial solute-binding protein 5 family.</text>
</comment>
<evidence type="ECO:0000256" key="3">
    <source>
        <dbReference type="ARBA" id="ARBA00022448"/>
    </source>
</evidence>
<gene>
    <name evidence="7" type="ORF">ACFOGP_00020</name>
</gene>
<feature type="chain" id="PRO_5047381059" evidence="5">
    <location>
        <begin position="25"/>
        <end position="531"/>
    </location>
</feature>
<protein>
    <submittedName>
        <fullName evidence="7">ABC transporter substrate-binding protein</fullName>
    </submittedName>
</protein>
<dbReference type="PANTHER" id="PTHR30290:SF9">
    <property type="entry name" value="OLIGOPEPTIDE-BINDING PROTEIN APPA"/>
    <property type="match status" value="1"/>
</dbReference>
<name>A0ABV7GHN0_9RHOB</name>
<accession>A0ABV7GHN0</accession>
<keyword evidence="4 5" id="KW-0732">Signal</keyword>
<evidence type="ECO:0000313" key="7">
    <source>
        <dbReference type="EMBL" id="MFC3141074.1"/>
    </source>
</evidence>
<evidence type="ECO:0000256" key="4">
    <source>
        <dbReference type="ARBA" id="ARBA00022729"/>
    </source>
</evidence>
<keyword evidence="8" id="KW-1185">Reference proteome</keyword>
<organism evidence="7 8">
    <name type="scientific">Psychromarinibacter halotolerans</name>
    <dbReference type="NCBI Taxonomy" id="1775175"/>
    <lineage>
        <taxon>Bacteria</taxon>
        <taxon>Pseudomonadati</taxon>
        <taxon>Pseudomonadota</taxon>
        <taxon>Alphaproteobacteria</taxon>
        <taxon>Rhodobacterales</taxon>
        <taxon>Paracoccaceae</taxon>
        <taxon>Psychromarinibacter</taxon>
    </lineage>
</organism>
<evidence type="ECO:0000256" key="2">
    <source>
        <dbReference type="ARBA" id="ARBA00005695"/>
    </source>
</evidence>
<dbReference type="SUPFAM" id="SSF53850">
    <property type="entry name" value="Periplasmic binding protein-like II"/>
    <property type="match status" value="1"/>
</dbReference>
<evidence type="ECO:0000259" key="6">
    <source>
        <dbReference type="Pfam" id="PF00496"/>
    </source>
</evidence>
<feature type="domain" description="Solute-binding protein family 5" evidence="6">
    <location>
        <begin position="67"/>
        <end position="440"/>
    </location>
</feature>
<feature type="signal peptide" evidence="5">
    <location>
        <begin position="1"/>
        <end position="24"/>
    </location>
</feature>
<dbReference type="InterPro" id="IPR000914">
    <property type="entry name" value="SBP_5_dom"/>
</dbReference>
<dbReference type="Pfam" id="PF00496">
    <property type="entry name" value="SBP_bac_5"/>
    <property type="match status" value="1"/>
</dbReference>
<dbReference type="InterPro" id="IPR039424">
    <property type="entry name" value="SBP_5"/>
</dbReference>
<dbReference type="Gene3D" id="3.10.105.10">
    <property type="entry name" value="Dipeptide-binding Protein, Domain 3"/>
    <property type="match status" value="1"/>
</dbReference>
<dbReference type="PANTHER" id="PTHR30290">
    <property type="entry name" value="PERIPLASMIC BINDING COMPONENT OF ABC TRANSPORTER"/>
    <property type="match status" value="1"/>
</dbReference>
<dbReference type="CDD" id="cd08498">
    <property type="entry name" value="PBP2_NikA_DppA_OppA_like_2"/>
    <property type="match status" value="1"/>
</dbReference>
<dbReference type="InterPro" id="IPR030678">
    <property type="entry name" value="Peptide/Ni-bd"/>
</dbReference>
<evidence type="ECO:0000313" key="8">
    <source>
        <dbReference type="Proteomes" id="UP001595632"/>
    </source>
</evidence>
<dbReference type="PIRSF" id="PIRSF002741">
    <property type="entry name" value="MppA"/>
    <property type="match status" value="1"/>
</dbReference>
<dbReference type="RefSeq" id="WP_379559712.1">
    <property type="nucleotide sequence ID" value="NZ_JBHRTB010000001.1"/>
</dbReference>
<dbReference type="Proteomes" id="UP001595632">
    <property type="component" value="Unassembled WGS sequence"/>
</dbReference>
<comment type="caution">
    <text evidence="7">The sequence shown here is derived from an EMBL/GenBank/DDBJ whole genome shotgun (WGS) entry which is preliminary data.</text>
</comment>